<reference evidence="1 2" key="1">
    <citation type="submission" date="2020-05" db="EMBL/GenBank/DDBJ databases">
        <title>Identification and distribution of gene clusters putatively required for synthesis of sphingolipid metabolism inhibitors in phylogenetically diverse species of the filamentous fungus Fusarium.</title>
        <authorList>
            <person name="Kim H.-S."/>
            <person name="Busman M."/>
            <person name="Brown D.W."/>
            <person name="Divon H."/>
            <person name="Uhlig S."/>
            <person name="Proctor R.H."/>
        </authorList>
    </citation>
    <scope>NUCLEOTIDE SEQUENCE [LARGE SCALE GENOMIC DNA]</scope>
    <source>
        <strain evidence="1 2">NRRL 66333</strain>
    </source>
</reference>
<accession>A0A8H5P1R5</accession>
<sequence length="84" mass="8926">MEEHPARVGSRNIKFVLVVKKETLVGIGYQEVSPGVIGCIGSSFNKPHLAEMGKQQPPELSAEWKSESSAGFVNSIAAPFGGRG</sequence>
<dbReference type="Proteomes" id="UP000547976">
    <property type="component" value="Unassembled WGS sequence"/>
</dbReference>
<dbReference type="GeneID" id="59311543"/>
<protein>
    <submittedName>
        <fullName evidence="1">Uncharacterized protein</fullName>
    </submittedName>
</protein>
<comment type="caution">
    <text evidence="1">The sequence shown here is derived from an EMBL/GenBank/DDBJ whole genome shotgun (WGS) entry which is preliminary data.</text>
</comment>
<proteinExistence type="predicted"/>
<evidence type="ECO:0000313" key="1">
    <source>
        <dbReference type="EMBL" id="KAF5586614.1"/>
    </source>
</evidence>
<dbReference type="AlphaFoldDB" id="A0A8H5P1R5"/>
<gene>
    <name evidence="1" type="ORF">FSUBG_12073</name>
</gene>
<dbReference type="RefSeq" id="XP_036532440.1">
    <property type="nucleotide sequence ID" value="XM_036676825.1"/>
</dbReference>
<organism evidence="1 2">
    <name type="scientific">Gibberella subglutinans</name>
    <name type="common">Fusarium subglutinans</name>
    <dbReference type="NCBI Taxonomy" id="42677"/>
    <lineage>
        <taxon>Eukaryota</taxon>
        <taxon>Fungi</taxon>
        <taxon>Dikarya</taxon>
        <taxon>Ascomycota</taxon>
        <taxon>Pezizomycotina</taxon>
        <taxon>Sordariomycetes</taxon>
        <taxon>Hypocreomycetidae</taxon>
        <taxon>Hypocreales</taxon>
        <taxon>Nectriaceae</taxon>
        <taxon>Fusarium</taxon>
        <taxon>Fusarium fujikuroi species complex</taxon>
    </lineage>
</organism>
<dbReference type="EMBL" id="JAAOAV010000247">
    <property type="protein sequence ID" value="KAF5586614.1"/>
    <property type="molecule type" value="Genomic_DNA"/>
</dbReference>
<keyword evidence="2" id="KW-1185">Reference proteome</keyword>
<name>A0A8H5P1R5_GIBSU</name>
<evidence type="ECO:0000313" key="2">
    <source>
        <dbReference type="Proteomes" id="UP000547976"/>
    </source>
</evidence>